<evidence type="ECO:0000313" key="3">
    <source>
        <dbReference type="Proteomes" id="UP000326396"/>
    </source>
</evidence>
<reference evidence="2 3" key="1">
    <citation type="submission" date="2019-05" db="EMBL/GenBank/DDBJ databases">
        <title>Mikania micrantha, genome provides insights into the molecular mechanism of rapid growth.</title>
        <authorList>
            <person name="Liu B."/>
        </authorList>
    </citation>
    <scope>NUCLEOTIDE SEQUENCE [LARGE SCALE GENOMIC DNA]</scope>
    <source>
        <strain evidence="2">NLD-2019</strain>
        <tissue evidence="2">Leaf</tissue>
    </source>
</reference>
<dbReference type="AlphaFoldDB" id="A0A5N6LY91"/>
<sequence>MILHTSHPQLPSTTTSTFPPVPSTSTVDHHPFSTVSTGDTQFKKIGALICWIMAKQHCCGDSSRYRGDDGGGDVPKETKEKKGELLPPPSLTGEATLAVAPPLVSPLRFVTVVATILLPGWKAALFTLAFKLDMVPSLGSAEGS</sequence>
<name>A0A5N6LY91_9ASTR</name>
<comment type="caution">
    <text evidence="2">The sequence shown here is derived from an EMBL/GenBank/DDBJ whole genome shotgun (WGS) entry which is preliminary data.</text>
</comment>
<evidence type="ECO:0000256" key="1">
    <source>
        <dbReference type="SAM" id="MobiDB-lite"/>
    </source>
</evidence>
<proteinExistence type="predicted"/>
<gene>
    <name evidence="2" type="ORF">E3N88_34480</name>
</gene>
<keyword evidence="3" id="KW-1185">Reference proteome</keyword>
<feature type="region of interest" description="Disordered" evidence="1">
    <location>
        <begin position="61"/>
        <end position="91"/>
    </location>
</feature>
<dbReference type="Proteomes" id="UP000326396">
    <property type="component" value="Linkage Group LG7"/>
</dbReference>
<feature type="compositionally biased region" description="Low complexity" evidence="1">
    <location>
        <begin position="11"/>
        <end position="26"/>
    </location>
</feature>
<feature type="compositionally biased region" description="Basic and acidic residues" evidence="1">
    <location>
        <begin position="63"/>
        <end position="84"/>
    </location>
</feature>
<dbReference type="EMBL" id="SZYD01000017">
    <property type="protein sequence ID" value="KAD3066600.1"/>
    <property type="molecule type" value="Genomic_DNA"/>
</dbReference>
<protein>
    <submittedName>
        <fullName evidence="2">Uncharacterized protein</fullName>
    </submittedName>
</protein>
<feature type="compositionally biased region" description="Polar residues" evidence="1">
    <location>
        <begin position="1"/>
        <end position="10"/>
    </location>
</feature>
<feature type="region of interest" description="Disordered" evidence="1">
    <location>
        <begin position="1"/>
        <end position="33"/>
    </location>
</feature>
<organism evidence="2 3">
    <name type="scientific">Mikania micrantha</name>
    <name type="common">bitter vine</name>
    <dbReference type="NCBI Taxonomy" id="192012"/>
    <lineage>
        <taxon>Eukaryota</taxon>
        <taxon>Viridiplantae</taxon>
        <taxon>Streptophyta</taxon>
        <taxon>Embryophyta</taxon>
        <taxon>Tracheophyta</taxon>
        <taxon>Spermatophyta</taxon>
        <taxon>Magnoliopsida</taxon>
        <taxon>eudicotyledons</taxon>
        <taxon>Gunneridae</taxon>
        <taxon>Pentapetalae</taxon>
        <taxon>asterids</taxon>
        <taxon>campanulids</taxon>
        <taxon>Asterales</taxon>
        <taxon>Asteraceae</taxon>
        <taxon>Asteroideae</taxon>
        <taxon>Heliantheae alliance</taxon>
        <taxon>Eupatorieae</taxon>
        <taxon>Mikania</taxon>
    </lineage>
</organism>
<accession>A0A5N6LY91</accession>
<evidence type="ECO:0000313" key="2">
    <source>
        <dbReference type="EMBL" id="KAD3066600.1"/>
    </source>
</evidence>